<protein>
    <recommendedName>
        <fullName evidence="3">DUF3108 domain-containing protein</fullName>
    </recommendedName>
</protein>
<gene>
    <name evidence="1" type="ORF">WKW82_14480</name>
</gene>
<keyword evidence="2" id="KW-1185">Reference proteome</keyword>
<dbReference type="RefSeq" id="WP_340343000.1">
    <property type="nucleotide sequence ID" value="NZ_JBBKZT010000006.1"/>
</dbReference>
<sequence length="236" mass="26771">MLRFSLATLLVFVAGCHSSGPSSPYFPLESGHRWTYRVTTQGEDGITERETLTLRTLGSSSDEGLEGGPAWRRRSDSGVDYWLRADDTGIYRVASKSDLDDAPKPDKPQRFVLRAPFTAGTQWQASTTAYLLMRRNDFPREIRHEHPSIPMSYQIEAEDQSVDVPAGHYDHCLRVKGTAMLRLYADPVRGWRDMPLTSTEWYCRGVGLVRVQRDEPAERLAYVTGGTRTLELESWQ</sequence>
<proteinExistence type="predicted"/>
<dbReference type="PROSITE" id="PS51257">
    <property type="entry name" value="PROKAR_LIPOPROTEIN"/>
    <property type="match status" value="1"/>
</dbReference>
<evidence type="ECO:0008006" key="3">
    <source>
        <dbReference type="Google" id="ProtNLM"/>
    </source>
</evidence>
<dbReference type="Proteomes" id="UP001385892">
    <property type="component" value="Unassembled WGS sequence"/>
</dbReference>
<reference evidence="1 2" key="1">
    <citation type="submission" date="2024-03" db="EMBL/GenBank/DDBJ databases">
        <title>Novel species of the genus Variovorax.</title>
        <authorList>
            <person name="Liu Q."/>
            <person name="Xin Y.-H."/>
        </authorList>
    </citation>
    <scope>NUCLEOTIDE SEQUENCE [LARGE SCALE GENOMIC DNA]</scope>
    <source>
        <strain evidence="1 2">KACC 18900</strain>
    </source>
</reference>
<evidence type="ECO:0000313" key="1">
    <source>
        <dbReference type="EMBL" id="MEJ8847864.1"/>
    </source>
</evidence>
<organism evidence="1 2">
    <name type="scientific">Variovorax rhizosphaerae</name>
    <dbReference type="NCBI Taxonomy" id="1836200"/>
    <lineage>
        <taxon>Bacteria</taxon>
        <taxon>Pseudomonadati</taxon>
        <taxon>Pseudomonadota</taxon>
        <taxon>Betaproteobacteria</taxon>
        <taxon>Burkholderiales</taxon>
        <taxon>Comamonadaceae</taxon>
        <taxon>Variovorax</taxon>
    </lineage>
</organism>
<dbReference type="EMBL" id="JBBKZT010000006">
    <property type="protein sequence ID" value="MEJ8847864.1"/>
    <property type="molecule type" value="Genomic_DNA"/>
</dbReference>
<evidence type="ECO:0000313" key="2">
    <source>
        <dbReference type="Proteomes" id="UP001385892"/>
    </source>
</evidence>
<name>A0ABU8WLP4_9BURK</name>
<comment type="caution">
    <text evidence="1">The sequence shown here is derived from an EMBL/GenBank/DDBJ whole genome shotgun (WGS) entry which is preliminary data.</text>
</comment>
<dbReference type="Gene3D" id="2.40.360.20">
    <property type="match status" value="1"/>
</dbReference>
<accession>A0ABU8WLP4</accession>